<dbReference type="SUPFAM" id="SSF52540">
    <property type="entry name" value="P-loop containing nucleoside triphosphate hydrolases"/>
    <property type="match status" value="1"/>
</dbReference>
<protein>
    <submittedName>
        <fullName evidence="2">Sulfotransferase domain-containing protein</fullName>
    </submittedName>
</protein>
<dbReference type="InterPro" id="IPR027417">
    <property type="entry name" value="P-loop_NTPase"/>
</dbReference>
<name>A0ABU5EQX3_9FLAO</name>
<dbReference type="Pfam" id="PF00685">
    <property type="entry name" value="Sulfotransfer_1"/>
    <property type="match status" value="1"/>
</dbReference>
<comment type="caution">
    <text evidence="2">The sequence shown here is derived from an EMBL/GenBank/DDBJ whole genome shotgun (WGS) entry which is preliminary data.</text>
</comment>
<dbReference type="InterPro" id="IPR000863">
    <property type="entry name" value="Sulfotransferase_dom"/>
</dbReference>
<feature type="domain" description="Sulfotransferase" evidence="1">
    <location>
        <begin position="44"/>
        <end position="233"/>
    </location>
</feature>
<sequence length="236" mass="28273">MSLKYGWEYKSVAGSTDKIPDADVVFFLHSQIDYSKLPEKYIGIHMVRDPRDIIISGYLYHKRTTEEWCVNKNFQTSKPIKYPQVPNSQMYRSEEWKVNYLKSLEGMSYQEKINSLDQDEGIMFEMNHYGKWTIEDMLKWDFDKANCLELKFEDVMSNYDNEMMTVFKHCGFSGEQLQVAKAYADKEDMNKMSKKDIEKNPHISSAKTKKWERYFTKDHLKYFNDNYVDVLKKYKY</sequence>
<dbReference type="Gene3D" id="3.40.50.300">
    <property type="entry name" value="P-loop containing nucleotide triphosphate hydrolases"/>
    <property type="match status" value="1"/>
</dbReference>
<keyword evidence="3" id="KW-1185">Reference proteome</keyword>
<dbReference type="EMBL" id="JAXDAE010000005">
    <property type="protein sequence ID" value="MDY2587087.1"/>
    <property type="molecule type" value="Genomic_DNA"/>
</dbReference>
<evidence type="ECO:0000313" key="2">
    <source>
        <dbReference type="EMBL" id="MDY2587087.1"/>
    </source>
</evidence>
<evidence type="ECO:0000313" key="3">
    <source>
        <dbReference type="Proteomes" id="UP001285855"/>
    </source>
</evidence>
<gene>
    <name evidence="2" type="ORF">SNF14_07025</name>
</gene>
<organism evidence="2 3">
    <name type="scientific">Winogradskyella aquimaris</name>
    <dbReference type="NCBI Taxonomy" id="864074"/>
    <lineage>
        <taxon>Bacteria</taxon>
        <taxon>Pseudomonadati</taxon>
        <taxon>Bacteroidota</taxon>
        <taxon>Flavobacteriia</taxon>
        <taxon>Flavobacteriales</taxon>
        <taxon>Flavobacteriaceae</taxon>
        <taxon>Winogradskyella</taxon>
    </lineage>
</organism>
<evidence type="ECO:0000259" key="1">
    <source>
        <dbReference type="Pfam" id="PF00685"/>
    </source>
</evidence>
<dbReference type="Proteomes" id="UP001285855">
    <property type="component" value="Unassembled WGS sequence"/>
</dbReference>
<reference evidence="2 3" key="1">
    <citation type="submission" date="2023-11" db="EMBL/GenBank/DDBJ databases">
        <title>Winogradskyella pelagius sp. nov., isolated from coastal sediment.</title>
        <authorList>
            <person name="Li F."/>
        </authorList>
    </citation>
    <scope>NUCLEOTIDE SEQUENCE [LARGE SCALE GENOMIC DNA]</scope>
    <source>
        <strain evidence="2 3">KCTC 23502</strain>
    </source>
</reference>
<proteinExistence type="predicted"/>
<accession>A0ABU5EQX3</accession>
<dbReference type="RefSeq" id="WP_320555460.1">
    <property type="nucleotide sequence ID" value="NZ_JAXDAE010000005.1"/>
</dbReference>